<dbReference type="InterPro" id="IPR036322">
    <property type="entry name" value="WD40_repeat_dom_sf"/>
</dbReference>
<dbReference type="EMBL" id="QMKO01003087">
    <property type="protein sequence ID" value="RTG81906.1"/>
    <property type="molecule type" value="Genomic_DNA"/>
</dbReference>
<dbReference type="AlphaFoldDB" id="A0A430Q2J2"/>
<evidence type="ECO:0000313" key="6">
    <source>
        <dbReference type="Proteomes" id="UP000290809"/>
    </source>
</evidence>
<keyword evidence="4" id="KW-1133">Transmembrane helix</keyword>
<dbReference type="Pfam" id="PF00400">
    <property type="entry name" value="WD40"/>
    <property type="match status" value="1"/>
</dbReference>
<sequence length="94" mass="10487">MGIRHVPSSDNAQEKVIPSADISQLYIYIYVLTTIFYLTITFIISESVFCLDFDSTGKFLASGGQDHIAIIWNATTGEIEFICQGRVLLLLLLL</sequence>
<evidence type="ECO:0000256" key="3">
    <source>
        <dbReference type="PROSITE-ProRule" id="PRU00221"/>
    </source>
</evidence>
<feature type="repeat" description="WD" evidence="3">
    <location>
        <begin position="45"/>
        <end position="82"/>
    </location>
</feature>
<evidence type="ECO:0000256" key="4">
    <source>
        <dbReference type="SAM" id="Phobius"/>
    </source>
</evidence>
<dbReference type="InterPro" id="IPR019775">
    <property type="entry name" value="WD40_repeat_CS"/>
</dbReference>
<reference evidence="5 6" key="1">
    <citation type="journal article" date="2019" name="PLoS Pathog.">
        <title>Genome sequence of the bovine parasite Schistosoma bovis Tanzania.</title>
        <authorList>
            <person name="Oey H."/>
            <person name="Zakrzewski M."/>
            <person name="Gobert G."/>
            <person name="Gravermann K."/>
            <person name="Stoye J."/>
            <person name="Jones M."/>
            <person name="Mcmanus D."/>
            <person name="Krause L."/>
        </authorList>
    </citation>
    <scope>NUCLEOTIDE SEQUENCE [LARGE SCALE GENOMIC DNA]</scope>
    <source>
        <strain evidence="5 6">TAN1997</strain>
    </source>
</reference>
<dbReference type="Proteomes" id="UP000290809">
    <property type="component" value="Unassembled WGS sequence"/>
</dbReference>
<dbReference type="Gene3D" id="2.130.10.10">
    <property type="entry name" value="YVTN repeat-like/Quinoprotein amine dehydrogenase"/>
    <property type="match status" value="1"/>
</dbReference>
<evidence type="ECO:0000256" key="1">
    <source>
        <dbReference type="ARBA" id="ARBA00022574"/>
    </source>
</evidence>
<dbReference type="STRING" id="6184.A0A430Q2J2"/>
<name>A0A430Q2J2_SCHBO</name>
<comment type="caution">
    <text evidence="5">The sequence shown here is derived from an EMBL/GenBank/DDBJ whole genome shotgun (WGS) entry which is preliminary data.</text>
</comment>
<keyword evidence="2" id="KW-0677">Repeat</keyword>
<organism evidence="5 6">
    <name type="scientific">Schistosoma bovis</name>
    <name type="common">Blood fluke</name>
    <dbReference type="NCBI Taxonomy" id="6184"/>
    <lineage>
        <taxon>Eukaryota</taxon>
        <taxon>Metazoa</taxon>
        <taxon>Spiralia</taxon>
        <taxon>Lophotrochozoa</taxon>
        <taxon>Platyhelminthes</taxon>
        <taxon>Trematoda</taxon>
        <taxon>Digenea</taxon>
        <taxon>Strigeidida</taxon>
        <taxon>Schistosomatoidea</taxon>
        <taxon>Schistosomatidae</taxon>
        <taxon>Schistosoma</taxon>
    </lineage>
</organism>
<gene>
    <name evidence="5" type="ORF">DC041_0002240</name>
</gene>
<dbReference type="SUPFAM" id="SSF50978">
    <property type="entry name" value="WD40 repeat-like"/>
    <property type="match status" value="1"/>
</dbReference>
<evidence type="ECO:0000313" key="5">
    <source>
        <dbReference type="EMBL" id="RTG81906.1"/>
    </source>
</evidence>
<accession>A0A430Q2J2</accession>
<keyword evidence="4" id="KW-0812">Transmembrane</keyword>
<dbReference type="InterPro" id="IPR001680">
    <property type="entry name" value="WD40_rpt"/>
</dbReference>
<dbReference type="PROSITE" id="PS50082">
    <property type="entry name" value="WD_REPEATS_2"/>
    <property type="match status" value="1"/>
</dbReference>
<dbReference type="PROSITE" id="PS00678">
    <property type="entry name" value="WD_REPEATS_1"/>
    <property type="match status" value="1"/>
</dbReference>
<protein>
    <submittedName>
        <fullName evidence="5">Uncharacterized protein</fullName>
    </submittedName>
</protein>
<evidence type="ECO:0000256" key="2">
    <source>
        <dbReference type="ARBA" id="ARBA00022737"/>
    </source>
</evidence>
<keyword evidence="1 3" id="KW-0853">WD repeat</keyword>
<keyword evidence="6" id="KW-1185">Reference proteome</keyword>
<proteinExistence type="predicted"/>
<feature type="transmembrane region" description="Helical" evidence="4">
    <location>
        <begin position="25"/>
        <end position="44"/>
    </location>
</feature>
<keyword evidence="4" id="KW-0472">Membrane</keyword>
<dbReference type="InterPro" id="IPR015943">
    <property type="entry name" value="WD40/YVTN_repeat-like_dom_sf"/>
</dbReference>